<keyword evidence="3" id="KW-1185">Reference proteome</keyword>
<feature type="region of interest" description="Disordered" evidence="1">
    <location>
        <begin position="73"/>
        <end position="107"/>
    </location>
</feature>
<organism evidence="2 3">
    <name type="scientific">Aldrovandia affinis</name>
    <dbReference type="NCBI Taxonomy" id="143900"/>
    <lineage>
        <taxon>Eukaryota</taxon>
        <taxon>Metazoa</taxon>
        <taxon>Chordata</taxon>
        <taxon>Craniata</taxon>
        <taxon>Vertebrata</taxon>
        <taxon>Euteleostomi</taxon>
        <taxon>Actinopterygii</taxon>
        <taxon>Neopterygii</taxon>
        <taxon>Teleostei</taxon>
        <taxon>Notacanthiformes</taxon>
        <taxon>Halosauridae</taxon>
        <taxon>Aldrovandia</taxon>
    </lineage>
</organism>
<protein>
    <submittedName>
        <fullName evidence="2">Uncharacterized protein</fullName>
    </submittedName>
</protein>
<dbReference type="EMBL" id="JAINUG010000030">
    <property type="protein sequence ID" value="KAJ8409583.1"/>
    <property type="molecule type" value="Genomic_DNA"/>
</dbReference>
<proteinExistence type="predicted"/>
<dbReference type="AlphaFoldDB" id="A0AAD7SVT8"/>
<accession>A0AAD7SVT8</accession>
<evidence type="ECO:0000256" key="1">
    <source>
        <dbReference type="SAM" id="MobiDB-lite"/>
    </source>
</evidence>
<name>A0AAD7SVT8_9TELE</name>
<sequence>MAAVNGKRSGCNLTAKGEGAAQREWQSRGRQNPVSPSGGGRGHEAPSQSGQIALVLIKKAPVSPGWLKIWTLSDFPARNGSGPRRPGDTQAAPDGNGDGHLTAASWL</sequence>
<comment type="caution">
    <text evidence="2">The sequence shown here is derived from an EMBL/GenBank/DDBJ whole genome shotgun (WGS) entry which is preliminary data.</text>
</comment>
<reference evidence="2" key="1">
    <citation type="journal article" date="2023" name="Science">
        <title>Genome structures resolve the early diversification of teleost fishes.</title>
        <authorList>
            <person name="Parey E."/>
            <person name="Louis A."/>
            <person name="Montfort J."/>
            <person name="Bouchez O."/>
            <person name="Roques C."/>
            <person name="Iampietro C."/>
            <person name="Lluch J."/>
            <person name="Castinel A."/>
            <person name="Donnadieu C."/>
            <person name="Desvignes T."/>
            <person name="Floi Bucao C."/>
            <person name="Jouanno E."/>
            <person name="Wen M."/>
            <person name="Mejri S."/>
            <person name="Dirks R."/>
            <person name="Jansen H."/>
            <person name="Henkel C."/>
            <person name="Chen W.J."/>
            <person name="Zahm M."/>
            <person name="Cabau C."/>
            <person name="Klopp C."/>
            <person name="Thompson A.W."/>
            <person name="Robinson-Rechavi M."/>
            <person name="Braasch I."/>
            <person name="Lecointre G."/>
            <person name="Bobe J."/>
            <person name="Postlethwait J.H."/>
            <person name="Berthelot C."/>
            <person name="Roest Crollius H."/>
            <person name="Guiguen Y."/>
        </authorList>
    </citation>
    <scope>NUCLEOTIDE SEQUENCE</scope>
    <source>
        <strain evidence="2">NC1722</strain>
    </source>
</reference>
<dbReference type="Proteomes" id="UP001221898">
    <property type="component" value="Unassembled WGS sequence"/>
</dbReference>
<gene>
    <name evidence="2" type="ORF">AAFF_G00229840</name>
</gene>
<feature type="region of interest" description="Disordered" evidence="1">
    <location>
        <begin position="1"/>
        <end position="47"/>
    </location>
</feature>
<evidence type="ECO:0000313" key="3">
    <source>
        <dbReference type="Proteomes" id="UP001221898"/>
    </source>
</evidence>
<evidence type="ECO:0000313" key="2">
    <source>
        <dbReference type="EMBL" id="KAJ8409583.1"/>
    </source>
</evidence>